<dbReference type="OrthoDB" id="2993351at2759"/>
<evidence type="ECO:0000256" key="2">
    <source>
        <dbReference type="ARBA" id="ARBA00022723"/>
    </source>
</evidence>
<dbReference type="InterPro" id="IPR006913">
    <property type="entry name" value="CENP-V/GFA"/>
</dbReference>
<dbReference type="Proteomes" id="UP000664132">
    <property type="component" value="Unassembled WGS sequence"/>
</dbReference>
<dbReference type="InterPro" id="IPR011057">
    <property type="entry name" value="Mss4-like_sf"/>
</dbReference>
<comment type="similarity">
    <text evidence="1">Belongs to the Gfa family.</text>
</comment>
<accession>A0A8H7WJD2</accession>
<dbReference type="GO" id="GO:0016846">
    <property type="term" value="F:carbon-sulfur lyase activity"/>
    <property type="evidence" value="ECO:0007669"/>
    <property type="project" value="InterPro"/>
</dbReference>
<protein>
    <recommendedName>
        <fullName evidence="4">CENP-V/GFA domain-containing protein</fullName>
    </recommendedName>
</protein>
<evidence type="ECO:0000313" key="5">
    <source>
        <dbReference type="EMBL" id="KAG4425862.1"/>
    </source>
</evidence>
<dbReference type="PANTHER" id="PTHR28620:SF1">
    <property type="entry name" value="CENP-V_GFA DOMAIN-CONTAINING PROTEIN"/>
    <property type="match status" value="1"/>
</dbReference>
<dbReference type="PANTHER" id="PTHR28620">
    <property type="entry name" value="CENTROMERE PROTEIN V"/>
    <property type="match status" value="1"/>
</dbReference>
<evidence type="ECO:0000256" key="3">
    <source>
        <dbReference type="ARBA" id="ARBA00022833"/>
    </source>
</evidence>
<sequence length="145" mass="16370">MSSTNPTSVEGQKARITYDAACHCGNVKFTVTLDKPFPEQKVNKCNCTICTQKGYVFVYPPRRDINFTQGYETMGAYKFNTKQKTHKFCTNCGTSLLIDFHGTPPGGPEPDKDTLAINVRNFTDIDMEAMEYTYFDGKKLIPRVD</sequence>
<dbReference type="Pfam" id="PF04828">
    <property type="entry name" value="GFA"/>
    <property type="match status" value="1"/>
</dbReference>
<dbReference type="PROSITE" id="PS51891">
    <property type="entry name" value="CENP_V_GFA"/>
    <property type="match status" value="1"/>
</dbReference>
<organism evidence="5 6">
    <name type="scientific">Cadophora malorum</name>
    <dbReference type="NCBI Taxonomy" id="108018"/>
    <lineage>
        <taxon>Eukaryota</taxon>
        <taxon>Fungi</taxon>
        <taxon>Dikarya</taxon>
        <taxon>Ascomycota</taxon>
        <taxon>Pezizomycotina</taxon>
        <taxon>Leotiomycetes</taxon>
        <taxon>Helotiales</taxon>
        <taxon>Ploettnerulaceae</taxon>
        <taxon>Cadophora</taxon>
    </lineage>
</organism>
<evidence type="ECO:0000256" key="1">
    <source>
        <dbReference type="ARBA" id="ARBA00005495"/>
    </source>
</evidence>
<dbReference type="InterPro" id="IPR052355">
    <property type="entry name" value="CENP-V-like"/>
</dbReference>
<dbReference type="SUPFAM" id="SSF51316">
    <property type="entry name" value="Mss4-like"/>
    <property type="match status" value="1"/>
</dbReference>
<feature type="domain" description="CENP-V/GFA" evidence="4">
    <location>
        <begin position="18"/>
        <end position="133"/>
    </location>
</feature>
<dbReference type="EMBL" id="JAFJYH010000007">
    <property type="protein sequence ID" value="KAG4425862.1"/>
    <property type="molecule type" value="Genomic_DNA"/>
</dbReference>
<keyword evidence="2" id="KW-0479">Metal-binding</keyword>
<gene>
    <name evidence="5" type="ORF">IFR04_001069</name>
</gene>
<dbReference type="AlphaFoldDB" id="A0A8H7WJD2"/>
<evidence type="ECO:0000259" key="4">
    <source>
        <dbReference type="PROSITE" id="PS51891"/>
    </source>
</evidence>
<reference evidence="5" key="1">
    <citation type="submission" date="2021-02" db="EMBL/GenBank/DDBJ databases">
        <title>Genome sequence Cadophora malorum strain M34.</title>
        <authorList>
            <person name="Stefanovic E."/>
            <person name="Vu D."/>
            <person name="Scully C."/>
            <person name="Dijksterhuis J."/>
            <person name="Roader J."/>
            <person name="Houbraken J."/>
        </authorList>
    </citation>
    <scope>NUCLEOTIDE SEQUENCE</scope>
    <source>
        <strain evidence="5">M34</strain>
    </source>
</reference>
<keyword evidence="3" id="KW-0862">Zinc</keyword>
<proteinExistence type="inferred from homology"/>
<comment type="caution">
    <text evidence="5">The sequence shown here is derived from an EMBL/GenBank/DDBJ whole genome shotgun (WGS) entry which is preliminary data.</text>
</comment>
<dbReference type="Gene3D" id="2.170.150.70">
    <property type="match status" value="1"/>
</dbReference>
<keyword evidence="6" id="KW-1185">Reference proteome</keyword>
<evidence type="ECO:0000313" key="6">
    <source>
        <dbReference type="Proteomes" id="UP000664132"/>
    </source>
</evidence>
<name>A0A8H7WJD2_9HELO</name>
<dbReference type="GO" id="GO:0046872">
    <property type="term" value="F:metal ion binding"/>
    <property type="evidence" value="ECO:0007669"/>
    <property type="project" value="UniProtKB-KW"/>
</dbReference>